<keyword evidence="7" id="KW-1185">Reference proteome</keyword>
<organism evidence="6 7">
    <name type="scientific">Desulfocicer vacuolatum DSM 3385</name>
    <dbReference type="NCBI Taxonomy" id="1121400"/>
    <lineage>
        <taxon>Bacteria</taxon>
        <taxon>Pseudomonadati</taxon>
        <taxon>Thermodesulfobacteriota</taxon>
        <taxon>Desulfobacteria</taxon>
        <taxon>Desulfobacterales</taxon>
        <taxon>Desulfobacteraceae</taxon>
        <taxon>Desulfocicer</taxon>
    </lineage>
</organism>
<feature type="DNA-binding region" description="H-T-H motif" evidence="4">
    <location>
        <begin position="39"/>
        <end position="58"/>
    </location>
</feature>
<keyword evidence="3" id="KW-0804">Transcription</keyword>
<dbReference type="InterPro" id="IPR009057">
    <property type="entry name" value="Homeodomain-like_sf"/>
</dbReference>
<gene>
    <name evidence="6" type="ORF">SAMN02746065_102299</name>
</gene>
<dbReference type="RefSeq" id="WP_084066951.1">
    <property type="nucleotide sequence ID" value="NZ_FWXY01000002.1"/>
</dbReference>
<dbReference type="SUPFAM" id="SSF46689">
    <property type="entry name" value="Homeodomain-like"/>
    <property type="match status" value="1"/>
</dbReference>
<dbReference type="InterPro" id="IPR050109">
    <property type="entry name" value="HTH-type_TetR-like_transc_reg"/>
</dbReference>
<evidence type="ECO:0000313" key="7">
    <source>
        <dbReference type="Proteomes" id="UP000192418"/>
    </source>
</evidence>
<dbReference type="PROSITE" id="PS50977">
    <property type="entry name" value="HTH_TETR_2"/>
    <property type="match status" value="1"/>
</dbReference>
<dbReference type="GO" id="GO:0003700">
    <property type="term" value="F:DNA-binding transcription factor activity"/>
    <property type="evidence" value="ECO:0007669"/>
    <property type="project" value="TreeGrafter"/>
</dbReference>
<dbReference type="Pfam" id="PF00440">
    <property type="entry name" value="TetR_N"/>
    <property type="match status" value="1"/>
</dbReference>
<dbReference type="AlphaFoldDB" id="A0A1W1ZGT9"/>
<keyword evidence="2 4" id="KW-0238">DNA-binding</keyword>
<dbReference type="InterPro" id="IPR001647">
    <property type="entry name" value="HTH_TetR"/>
</dbReference>
<feature type="domain" description="HTH tetR-type" evidence="5">
    <location>
        <begin position="16"/>
        <end position="76"/>
    </location>
</feature>
<evidence type="ECO:0000256" key="4">
    <source>
        <dbReference type="PROSITE-ProRule" id="PRU00335"/>
    </source>
</evidence>
<evidence type="ECO:0000256" key="3">
    <source>
        <dbReference type="ARBA" id="ARBA00023163"/>
    </source>
</evidence>
<dbReference type="PANTHER" id="PTHR30055:SF234">
    <property type="entry name" value="HTH-TYPE TRANSCRIPTIONAL REGULATOR BETI"/>
    <property type="match status" value="1"/>
</dbReference>
<sequence>MNTESKFASLKEKEREARKQIIIESALALFAKKPFYDVGMRDVADEAGVSPATLYRYFPSQEELFVEAFIQDISSVSKAFEGMVKKDAPATIEDFAVTYVDHLIQNESTFQMMTYIMLKDNMDDQALKEFGAVTRIFFDGFSRILERYGVKENVRLYAQSFIGALSGIIMSYRNYAGKDKTQIREHILKVTRITAEIYSHKLIP</sequence>
<evidence type="ECO:0000259" key="5">
    <source>
        <dbReference type="PROSITE" id="PS50977"/>
    </source>
</evidence>
<dbReference type="FunFam" id="1.10.10.60:FF:000141">
    <property type="entry name" value="TetR family transcriptional regulator"/>
    <property type="match status" value="1"/>
</dbReference>
<dbReference type="Proteomes" id="UP000192418">
    <property type="component" value="Unassembled WGS sequence"/>
</dbReference>
<dbReference type="EMBL" id="FWXY01000002">
    <property type="protein sequence ID" value="SMC47755.1"/>
    <property type="molecule type" value="Genomic_DNA"/>
</dbReference>
<dbReference type="GO" id="GO:0000976">
    <property type="term" value="F:transcription cis-regulatory region binding"/>
    <property type="evidence" value="ECO:0007669"/>
    <property type="project" value="TreeGrafter"/>
</dbReference>
<dbReference type="Gene3D" id="1.10.357.10">
    <property type="entry name" value="Tetracycline Repressor, domain 2"/>
    <property type="match status" value="1"/>
</dbReference>
<dbReference type="PANTHER" id="PTHR30055">
    <property type="entry name" value="HTH-TYPE TRANSCRIPTIONAL REGULATOR RUTR"/>
    <property type="match status" value="1"/>
</dbReference>
<proteinExistence type="predicted"/>
<dbReference type="OrthoDB" id="8479950at2"/>
<evidence type="ECO:0000256" key="2">
    <source>
        <dbReference type="ARBA" id="ARBA00023125"/>
    </source>
</evidence>
<protein>
    <submittedName>
        <fullName evidence="6">Transcriptional regulator, TetR family</fullName>
    </submittedName>
</protein>
<keyword evidence="1" id="KW-0805">Transcription regulation</keyword>
<accession>A0A1W1ZGT9</accession>
<dbReference type="STRING" id="1121400.SAMN02746065_102299"/>
<evidence type="ECO:0000256" key="1">
    <source>
        <dbReference type="ARBA" id="ARBA00023015"/>
    </source>
</evidence>
<evidence type="ECO:0000313" key="6">
    <source>
        <dbReference type="EMBL" id="SMC47755.1"/>
    </source>
</evidence>
<reference evidence="6 7" key="1">
    <citation type="submission" date="2017-04" db="EMBL/GenBank/DDBJ databases">
        <authorList>
            <person name="Afonso C.L."/>
            <person name="Miller P.J."/>
            <person name="Scott M.A."/>
            <person name="Spackman E."/>
            <person name="Goraichik I."/>
            <person name="Dimitrov K.M."/>
            <person name="Suarez D.L."/>
            <person name="Swayne D.E."/>
        </authorList>
    </citation>
    <scope>NUCLEOTIDE SEQUENCE [LARGE SCALE GENOMIC DNA]</scope>
    <source>
        <strain evidence="6 7">DSM 3385</strain>
    </source>
</reference>
<dbReference type="PRINTS" id="PR00455">
    <property type="entry name" value="HTHTETR"/>
</dbReference>
<name>A0A1W1ZGT9_9BACT</name>